<feature type="domain" description="J" evidence="8">
    <location>
        <begin position="39"/>
        <end position="103"/>
    </location>
</feature>
<dbReference type="SMART" id="SM00271">
    <property type="entry name" value="DnaJ"/>
    <property type="match status" value="1"/>
</dbReference>
<evidence type="ECO:0000256" key="6">
    <source>
        <dbReference type="PROSITE-ProRule" id="PRU00546"/>
    </source>
</evidence>
<dbReference type="GO" id="GO:0009408">
    <property type="term" value="P:response to heat"/>
    <property type="evidence" value="ECO:0007669"/>
    <property type="project" value="InterPro"/>
</dbReference>
<organism evidence="11">
    <name type="scientific">Candida tenuis (strain ATCC 10573 / BCRC 21748 / CBS 615 / JCM 9827 / NBRC 10315 / NRRL Y-1498 / VKM Y-70)</name>
    <name type="common">Yeast</name>
    <name type="synonym">Yamadazyma tenuis</name>
    <dbReference type="NCBI Taxonomy" id="590646"/>
    <lineage>
        <taxon>Eukaryota</taxon>
        <taxon>Fungi</taxon>
        <taxon>Dikarya</taxon>
        <taxon>Ascomycota</taxon>
        <taxon>Saccharomycotina</taxon>
        <taxon>Pichiomycetes</taxon>
        <taxon>Debaryomycetaceae</taxon>
        <taxon>Yamadazyma</taxon>
    </lineage>
</organism>
<evidence type="ECO:0000259" key="9">
    <source>
        <dbReference type="PROSITE" id="PS51188"/>
    </source>
</evidence>
<dbReference type="AlphaFoldDB" id="G3B3Y8"/>
<dbReference type="InterPro" id="IPR012724">
    <property type="entry name" value="DnaJ"/>
</dbReference>
<dbReference type="InterPro" id="IPR018253">
    <property type="entry name" value="DnaJ_domain_CS"/>
</dbReference>
<dbReference type="eggNOG" id="KOG0715">
    <property type="taxonomic scope" value="Eukaryota"/>
</dbReference>
<evidence type="ECO:0000256" key="2">
    <source>
        <dbReference type="ARBA" id="ARBA00022737"/>
    </source>
</evidence>
<evidence type="ECO:0000256" key="5">
    <source>
        <dbReference type="ARBA" id="ARBA00023186"/>
    </source>
</evidence>
<dbReference type="HAMAP" id="MF_01152">
    <property type="entry name" value="DnaJ"/>
    <property type="match status" value="1"/>
</dbReference>
<dbReference type="CDD" id="cd06257">
    <property type="entry name" value="DnaJ"/>
    <property type="match status" value="1"/>
</dbReference>
<dbReference type="InterPro" id="IPR036869">
    <property type="entry name" value="J_dom_sf"/>
</dbReference>
<reference evidence="10 11" key="1">
    <citation type="journal article" date="2011" name="Proc. Natl. Acad. Sci. U.S.A.">
        <title>Comparative genomics of xylose-fermenting fungi for enhanced biofuel production.</title>
        <authorList>
            <person name="Wohlbach D.J."/>
            <person name="Kuo A."/>
            <person name="Sato T.K."/>
            <person name="Potts K.M."/>
            <person name="Salamov A.A."/>
            <person name="LaButti K.M."/>
            <person name="Sun H."/>
            <person name="Clum A."/>
            <person name="Pangilinan J.L."/>
            <person name="Lindquist E.A."/>
            <person name="Lucas S."/>
            <person name="Lapidus A."/>
            <person name="Jin M."/>
            <person name="Gunawan C."/>
            <person name="Balan V."/>
            <person name="Dale B.E."/>
            <person name="Jeffries T.W."/>
            <person name="Zinkel R."/>
            <person name="Barry K.W."/>
            <person name="Grigoriev I.V."/>
            <person name="Gasch A.P."/>
        </authorList>
    </citation>
    <scope>NUCLEOTIDE SEQUENCE [LARGE SCALE GENOMIC DNA]</scope>
    <source>
        <strain evidence="11">ATCC 10573 / BCRC 21748 / CBS 615 / JCM 9827 / NBRC 10315 / NRRL Y-1498 / VKM Y-70</strain>
    </source>
</reference>
<keyword evidence="4 6" id="KW-0862">Zinc</keyword>
<feature type="zinc finger region" description="CR-type" evidence="6">
    <location>
        <begin position="185"/>
        <end position="265"/>
    </location>
</feature>
<dbReference type="PANTHER" id="PTHR43096">
    <property type="entry name" value="DNAJ HOMOLOG 1, MITOCHONDRIAL-RELATED"/>
    <property type="match status" value="1"/>
</dbReference>
<feature type="region of interest" description="Disordered" evidence="7">
    <location>
        <begin position="101"/>
        <end position="126"/>
    </location>
</feature>
<dbReference type="InterPro" id="IPR036410">
    <property type="entry name" value="HSP_DnaJ_Cys-rich_dom_sf"/>
</dbReference>
<name>G3B3Y8_CANTC</name>
<keyword evidence="2" id="KW-0677">Repeat</keyword>
<evidence type="ECO:0000313" key="10">
    <source>
        <dbReference type="EMBL" id="EGV63893.1"/>
    </source>
</evidence>
<dbReference type="GO" id="GO:0031072">
    <property type="term" value="F:heat shock protein binding"/>
    <property type="evidence" value="ECO:0007669"/>
    <property type="project" value="InterPro"/>
</dbReference>
<dbReference type="SUPFAM" id="SSF49493">
    <property type="entry name" value="HSP40/DnaJ peptide-binding domain"/>
    <property type="match status" value="2"/>
</dbReference>
<gene>
    <name evidence="10" type="ORF">CANTEDRAFT_113924</name>
</gene>
<protein>
    <submittedName>
        <fullName evidence="10">DnaJ-domain-containing protein</fullName>
    </submittedName>
</protein>
<evidence type="ECO:0000259" key="8">
    <source>
        <dbReference type="PROSITE" id="PS50076"/>
    </source>
</evidence>
<dbReference type="Pfam" id="PF00684">
    <property type="entry name" value="DnaJ_CXXCXGXG"/>
    <property type="match status" value="1"/>
</dbReference>
<evidence type="ECO:0000256" key="1">
    <source>
        <dbReference type="ARBA" id="ARBA00022723"/>
    </source>
</evidence>
<keyword evidence="5" id="KW-0143">Chaperone</keyword>
<dbReference type="GO" id="GO:0005524">
    <property type="term" value="F:ATP binding"/>
    <property type="evidence" value="ECO:0007669"/>
    <property type="project" value="InterPro"/>
</dbReference>
<feature type="compositionally biased region" description="Basic and acidic residues" evidence="7">
    <location>
        <begin position="421"/>
        <end position="441"/>
    </location>
</feature>
<sequence length="459" mass="49940">MFKNLVRLNIRLKVPSYKHSHIFGAHGFHTSAKLFINFDPYKTLGVQKDADQKAIKKAYYDLVKKHHPDVNKETDAEEKFHKIQESYELLSDKDKRAQYDTYGQNFDNPYGSGGQGGYSTGNPYGGSGGGNPFGGMGFDFEDLFKQAFNGGRGGSGGGGRAFVTEHVGDDVEILKSIPFKDSVFGTKIKVNYKAVDSCNSCKGSGLKTGKAKSTCPTCHGSGHATHIIGGFQMSSTCGTCGGAGVTINKGDQCTSCKGHGVEEVPKSTEIDLPPGIKDGSRLRIPNMGDSPIVAKDAFTATKNGDLIIRINVQDDKLFKRVGNKIVTEQDILMTTASLGGEIVVPTIDGENVKIKVRSGTQNGVKLSIPDKGFPINRNVKNRDDMEVLLNVKSIVPQTPVQRALLEALADTINDNNAKRSQQHEHFNDDSKGEQHDNEHDSKLHKIGKMLSKFFNLEKS</sequence>
<accession>G3B3Y8</accession>
<dbReference type="GeneID" id="18247183"/>
<dbReference type="EMBL" id="GL996521">
    <property type="protein sequence ID" value="EGV63893.1"/>
    <property type="molecule type" value="Genomic_DNA"/>
</dbReference>
<dbReference type="FunFam" id="2.10.230.10:FF:000001">
    <property type="entry name" value="DnaJ subfamily A member 2"/>
    <property type="match status" value="1"/>
</dbReference>
<evidence type="ECO:0000256" key="7">
    <source>
        <dbReference type="SAM" id="MobiDB-lite"/>
    </source>
</evidence>
<dbReference type="GO" id="GO:0005737">
    <property type="term" value="C:cytoplasm"/>
    <property type="evidence" value="ECO:0007669"/>
    <property type="project" value="TreeGrafter"/>
</dbReference>
<dbReference type="OrthoDB" id="10256793at2759"/>
<keyword evidence="11" id="KW-1185">Reference proteome</keyword>
<keyword evidence="3 6" id="KW-0863">Zinc-finger</keyword>
<dbReference type="HOGENOM" id="CLU_017633_0_3_1"/>
<feature type="domain" description="CR-type" evidence="9">
    <location>
        <begin position="185"/>
        <end position="265"/>
    </location>
</feature>
<dbReference type="PROSITE" id="PS00636">
    <property type="entry name" value="DNAJ_1"/>
    <property type="match status" value="1"/>
</dbReference>
<dbReference type="GO" id="GO:0008270">
    <property type="term" value="F:zinc ion binding"/>
    <property type="evidence" value="ECO:0007669"/>
    <property type="project" value="UniProtKB-KW"/>
</dbReference>
<dbReference type="InterPro" id="IPR001305">
    <property type="entry name" value="HSP_DnaJ_Cys-rich_dom"/>
</dbReference>
<dbReference type="PROSITE" id="PS50076">
    <property type="entry name" value="DNAJ_2"/>
    <property type="match status" value="1"/>
</dbReference>
<dbReference type="STRING" id="590646.G3B3Y8"/>
<proteinExistence type="inferred from homology"/>
<dbReference type="PROSITE" id="PS51188">
    <property type="entry name" value="ZF_CR"/>
    <property type="match status" value="1"/>
</dbReference>
<dbReference type="PRINTS" id="PR00625">
    <property type="entry name" value="JDOMAIN"/>
</dbReference>
<dbReference type="PANTHER" id="PTHR43096:SF52">
    <property type="entry name" value="DNAJ HOMOLOG 1, MITOCHONDRIAL-RELATED"/>
    <property type="match status" value="1"/>
</dbReference>
<dbReference type="SUPFAM" id="SSF57938">
    <property type="entry name" value="DnaJ/Hsp40 cysteine-rich domain"/>
    <property type="match status" value="1"/>
</dbReference>
<evidence type="ECO:0000256" key="4">
    <source>
        <dbReference type="ARBA" id="ARBA00022833"/>
    </source>
</evidence>
<dbReference type="Gene3D" id="2.60.260.20">
    <property type="entry name" value="Urease metallochaperone UreE, N-terminal domain"/>
    <property type="match status" value="2"/>
</dbReference>
<dbReference type="InterPro" id="IPR008971">
    <property type="entry name" value="HSP40/DnaJ_pept-bd"/>
</dbReference>
<dbReference type="SUPFAM" id="SSF46565">
    <property type="entry name" value="Chaperone J-domain"/>
    <property type="match status" value="1"/>
</dbReference>
<dbReference type="Proteomes" id="UP000000707">
    <property type="component" value="Unassembled WGS sequence"/>
</dbReference>
<dbReference type="KEGG" id="cten:18247183"/>
<evidence type="ECO:0000256" key="3">
    <source>
        <dbReference type="ARBA" id="ARBA00022771"/>
    </source>
</evidence>
<dbReference type="GO" id="GO:0042026">
    <property type="term" value="P:protein refolding"/>
    <property type="evidence" value="ECO:0007669"/>
    <property type="project" value="TreeGrafter"/>
</dbReference>
<dbReference type="CDD" id="cd10719">
    <property type="entry name" value="DnaJ_zf"/>
    <property type="match status" value="1"/>
</dbReference>
<keyword evidence="1 6" id="KW-0479">Metal-binding</keyword>
<dbReference type="InterPro" id="IPR001623">
    <property type="entry name" value="DnaJ_domain"/>
</dbReference>
<dbReference type="Pfam" id="PF00226">
    <property type="entry name" value="DnaJ"/>
    <property type="match status" value="1"/>
</dbReference>
<feature type="compositionally biased region" description="Gly residues" evidence="7">
    <location>
        <begin position="111"/>
        <end position="126"/>
    </location>
</feature>
<dbReference type="Gene3D" id="1.10.287.110">
    <property type="entry name" value="DnaJ domain"/>
    <property type="match status" value="1"/>
</dbReference>
<dbReference type="Gene3D" id="2.10.230.10">
    <property type="entry name" value="Heat shock protein DnaJ, cysteine-rich domain"/>
    <property type="match status" value="1"/>
</dbReference>
<dbReference type="InterPro" id="IPR002939">
    <property type="entry name" value="DnaJ_C"/>
</dbReference>
<dbReference type="Pfam" id="PF01556">
    <property type="entry name" value="DnaJ_C"/>
    <property type="match status" value="1"/>
</dbReference>
<evidence type="ECO:0000313" key="11">
    <source>
        <dbReference type="Proteomes" id="UP000000707"/>
    </source>
</evidence>
<dbReference type="GO" id="GO:0051082">
    <property type="term" value="F:unfolded protein binding"/>
    <property type="evidence" value="ECO:0007669"/>
    <property type="project" value="InterPro"/>
</dbReference>
<feature type="region of interest" description="Disordered" evidence="7">
    <location>
        <begin position="414"/>
        <end position="441"/>
    </location>
</feature>
<dbReference type="CDD" id="cd10747">
    <property type="entry name" value="DnaJ_C"/>
    <property type="match status" value="1"/>
</dbReference>